<dbReference type="GO" id="GO:0003700">
    <property type="term" value="F:DNA-binding transcription factor activity"/>
    <property type="evidence" value="ECO:0007669"/>
    <property type="project" value="InterPro"/>
</dbReference>
<gene>
    <name evidence="6" type="ORF">SAMIE_1035590</name>
</gene>
<dbReference type="GO" id="GO:0005829">
    <property type="term" value="C:cytosol"/>
    <property type="evidence" value="ECO:0007669"/>
    <property type="project" value="TreeGrafter"/>
</dbReference>
<keyword evidence="7" id="KW-1185">Reference proteome</keyword>
<dbReference type="Proteomes" id="UP000279959">
    <property type="component" value="Chromosome"/>
</dbReference>
<dbReference type="GO" id="GO:0003677">
    <property type="term" value="F:DNA binding"/>
    <property type="evidence" value="ECO:0007669"/>
    <property type="project" value="UniProtKB-KW"/>
</dbReference>
<evidence type="ECO:0000256" key="2">
    <source>
        <dbReference type="ARBA" id="ARBA00023015"/>
    </source>
</evidence>
<feature type="domain" description="HTH lysR-type" evidence="5">
    <location>
        <begin position="8"/>
        <end position="60"/>
    </location>
</feature>
<dbReference type="Pfam" id="PF00126">
    <property type="entry name" value="HTH_1"/>
    <property type="match status" value="1"/>
</dbReference>
<dbReference type="Pfam" id="PF03466">
    <property type="entry name" value="LysR_substrate"/>
    <property type="match status" value="1"/>
</dbReference>
<dbReference type="PANTHER" id="PTHR30419:SF8">
    <property type="entry name" value="NITROGEN ASSIMILATION TRANSCRIPTIONAL ACTIVATOR-RELATED"/>
    <property type="match status" value="1"/>
</dbReference>
<dbReference type="EMBL" id="AP018664">
    <property type="protein sequence ID" value="BBE00059.1"/>
    <property type="molecule type" value="Genomic_DNA"/>
</dbReference>
<dbReference type="InterPro" id="IPR005119">
    <property type="entry name" value="LysR_subst-bd"/>
</dbReference>
<accession>A0A494WA54</accession>
<evidence type="ECO:0000313" key="7">
    <source>
        <dbReference type="Proteomes" id="UP000279959"/>
    </source>
</evidence>
<protein>
    <submittedName>
        <fullName evidence="6">LysR family transcriptional regulator</fullName>
    </submittedName>
</protein>
<evidence type="ECO:0000313" key="6">
    <source>
        <dbReference type="EMBL" id="BBE00059.1"/>
    </source>
</evidence>
<name>A0A494WA54_9SPHN</name>
<keyword evidence="2" id="KW-0805">Transcription regulation</keyword>
<dbReference type="InterPro" id="IPR036390">
    <property type="entry name" value="WH_DNA-bd_sf"/>
</dbReference>
<dbReference type="PROSITE" id="PS50931">
    <property type="entry name" value="HTH_LYSR"/>
    <property type="match status" value="1"/>
</dbReference>
<organism evidence="6 7">
    <name type="scientific">Sphingobium amiense</name>
    <dbReference type="NCBI Taxonomy" id="135719"/>
    <lineage>
        <taxon>Bacteria</taxon>
        <taxon>Pseudomonadati</taxon>
        <taxon>Pseudomonadota</taxon>
        <taxon>Alphaproteobacteria</taxon>
        <taxon>Sphingomonadales</taxon>
        <taxon>Sphingomonadaceae</taxon>
        <taxon>Sphingobium</taxon>
    </lineage>
</organism>
<evidence type="ECO:0000256" key="1">
    <source>
        <dbReference type="ARBA" id="ARBA00009437"/>
    </source>
</evidence>
<dbReference type="AlphaFoldDB" id="A0A494WA54"/>
<dbReference type="InterPro" id="IPR000847">
    <property type="entry name" value="LysR_HTH_N"/>
</dbReference>
<dbReference type="Gene3D" id="1.10.10.10">
    <property type="entry name" value="Winged helix-like DNA-binding domain superfamily/Winged helix DNA-binding domain"/>
    <property type="match status" value="1"/>
</dbReference>
<reference evidence="6 7" key="1">
    <citation type="submission" date="2018-05" db="EMBL/GenBank/DDBJ databases">
        <title>Complete Genome Sequence of the Nonylphenol-Degrading Bacterium Sphingobium amiense DSM 16289T.</title>
        <authorList>
            <person name="Ootsuka M."/>
            <person name="Nishizawa T."/>
            <person name="Ohta H."/>
        </authorList>
    </citation>
    <scope>NUCLEOTIDE SEQUENCE [LARGE SCALE GENOMIC DNA]</scope>
    <source>
        <strain evidence="6 7">DSM 16289</strain>
    </source>
</reference>
<sequence>MPALSRFLRYFMAVGQHGSIRRAADELGISPSAVDRQLLNAEADLGAPLFERLPSGLRLTAAGEVMMAAGRRWQKDLGEVRDQIADLQGLRRGHVQIAIIAALAKGPVPAMIAAIQTRYPGISIGISVLDNDAVRAAIASGEADMGILLDPHSYRDLVVRAFVEVVLGVALPPGHALAARAEVRFSACADSPLIVPAHPLVVSEQLAVLEGATGLSPLRAATCDDSQMIASLVMQGAGLGILTSIDVVTEVAQGRLAFARLSDPILRPLTLALCTASVRTPSHAAAMALGEIEAGFAHLGYGGG</sequence>
<keyword evidence="4" id="KW-0804">Transcription</keyword>
<dbReference type="Gene3D" id="3.40.190.290">
    <property type="match status" value="1"/>
</dbReference>
<dbReference type="SUPFAM" id="SSF53850">
    <property type="entry name" value="Periplasmic binding protein-like II"/>
    <property type="match status" value="1"/>
</dbReference>
<dbReference type="KEGG" id="sami:SAMIE_1035590"/>
<evidence type="ECO:0000259" key="5">
    <source>
        <dbReference type="PROSITE" id="PS50931"/>
    </source>
</evidence>
<keyword evidence="3" id="KW-0238">DNA-binding</keyword>
<evidence type="ECO:0000256" key="3">
    <source>
        <dbReference type="ARBA" id="ARBA00023125"/>
    </source>
</evidence>
<comment type="similarity">
    <text evidence="1">Belongs to the LysR transcriptional regulatory family.</text>
</comment>
<evidence type="ECO:0000256" key="4">
    <source>
        <dbReference type="ARBA" id="ARBA00023163"/>
    </source>
</evidence>
<dbReference type="PANTHER" id="PTHR30419">
    <property type="entry name" value="HTH-TYPE TRANSCRIPTIONAL REGULATOR YBHD"/>
    <property type="match status" value="1"/>
</dbReference>
<dbReference type="InterPro" id="IPR050950">
    <property type="entry name" value="HTH-type_LysR_regulators"/>
</dbReference>
<proteinExistence type="inferred from homology"/>
<dbReference type="InterPro" id="IPR036388">
    <property type="entry name" value="WH-like_DNA-bd_sf"/>
</dbReference>
<dbReference type="SUPFAM" id="SSF46785">
    <property type="entry name" value="Winged helix' DNA-binding domain"/>
    <property type="match status" value="1"/>
</dbReference>